<evidence type="ECO:0000313" key="6">
    <source>
        <dbReference type="EMBL" id="SFT37160.1"/>
    </source>
</evidence>
<organism evidence="6 7">
    <name type="scientific">Pseudovibrio denitrificans</name>
    <dbReference type="NCBI Taxonomy" id="258256"/>
    <lineage>
        <taxon>Bacteria</taxon>
        <taxon>Pseudomonadati</taxon>
        <taxon>Pseudomonadota</taxon>
        <taxon>Alphaproteobacteria</taxon>
        <taxon>Hyphomicrobiales</taxon>
        <taxon>Stappiaceae</taxon>
        <taxon>Pseudovibrio</taxon>
    </lineage>
</organism>
<dbReference type="InterPro" id="IPR034718">
    <property type="entry name" value="RlpA"/>
</dbReference>
<protein>
    <recommendedName>
        <fullName evidence="3">Endolytic peptidoglycan transglycosylase RlpA</fullName>
        <ecNumber evidence="3">4.2.2.-</ecNumber>
    </recommendedName>
</protein>
<evidence type="ECO:0000256" key="4">
    <source>
        <dbReference type="RuleBase" id="RU003495"/>
    </source>
</evidence>
<evidence type="ECO:0000313" key="7">
    <source>
        <dbReference type="Proteomes" id="UP000183371"/>
    </source>
</evidence>
<dbReference type="InterPro" id="IPR009009">
    <property type="entry name" value="RlpA-like_DPBB"/>
</dbReference>
<dbReference type="EC" id="4.2.2.-" evidence="3"/>
<accession>A0A1I6XFT9</accession>
<dbReference type="Gene3D" id="2.40.40.10">
    <property type="entry name" value="RlpA-like domain"/>
    <property type="match status" value="1"/>
</dbReference>
<comment type="function">
    <text evidence="3">Lytic transglycosylase with a strong preference for naked glycan strands that lack stem peptides.</text>
</comment>
<dbReference type="EMBL" id="FPBD01000001">
    <property type="protein sequence ID" value="SFT37160.1"/>
    <property type="molecule type" value="Genomic_DNA"/>
</dbReference>
<dbReference type="InterPro" id="IPR036908">
    <property type="entry name" value="RlpA-like_sf"/>
</dbReference>
<dbReference type="Proteomes" id="UP000183371">
    <property type="component" value="Unassembled WGS sequence"/>
</dbReference>
<proteinExistence type="inferred from homology"/>
<dbReference type="GO" id="GO:0008932">
    <property type="term" value="F:lytic endotransglycosylase activity"/>
    <property type="evidence" value="ECO:0007669"/>
    <property type="project" value="UniProtKB-UniRule"/>
</dbReference>
<dbReference type="GO" id="GO:0000270">
    <property type="term" value="P:peptidoglycan metabolic process"/>
    <property type="evidence" value="ECO:0007669"/>
    <property type="project" value="UniProtKB-UniRule"/>
</dbReference>
<name>A0A1I6XFT9_9HYPH</name>
<dbReference type="GO" id="GO:0071555">
    <property type="term" value="P:cell wall organization"/>
    <property type="evidence" value="ECO:0007669"/>
    <property type="project" value="UniProtKB-KW"/>
</dbReference>
<dbReference type="HAMAP" id="MF_02071">
    <property type="entry name" value="RlpA"/>
    <property type="match status" value="1"/>
</dbReference>
<gene>
    <name evidence="3" type="primary">rlpA</name>
    <name evidence="6" type="ORF">SAMN05444141_101160</name>
</gene>
<dbReference type="PANTHER" id="PTHR34183:SF1">
    <property type="entry name" value="ENDOLYTIC PEPTIDOGLYCAN TRANSGLYCOSYLASE RLPA"/>
    <property type="match status" value="1"/>
</dbReference>
<evidence type="ECO:0000256" key="2">
    <source>
        <dbReference type="ARBA" id="ARBA00023316"/>
    </source>
</evidence>
<reference evidence="7" key="1">
    <citation type="submission" date="2016-10" db="EMBL/GenBank/DDBJ databases">
        <authorList>
            <person name="Varghese N."/>
            <person name="Submissions S."/>
        </authorList>
    </citation>
    <scope>NUCLEOTIDE SEQUENCE [LARGE SCALE GENOMIC DNA]</scope>
    <source>
        <strain evidence="7">DSM 17465</strain>
    </source>
</reference>
<keyword evidence="7" id="KW-1185">Reference proteome</keyword>
<dbReference type="CDD" id="cd22268">
    <property type="entry name" value="DPBB_RlpA-like"/>
    <property type="match status" value="1"/>
</dbReference>
<dbReference type="SUPFAM" id="SSF50685">
    <property type="entry name" value="Barwin-like endoglucanases"/>
    <property type="match status" value="1"/>
</dbReference>
<dbReference type="PANTHER" id="PTHR34183">
    <property type="entry name" value="ENDOLYTIC PEPTIDOGLYCAN TRANSGLYCOSYLASE RLPA"/>
    <property type="match status" value="1"/>
</dbReference>
<evidence type="ECO:0000256" key="3">
    <source>
        <dbReference type="HAMAP-Rule" id="MF_02071"/>
    </source>
</evidence>
<comment type="similarity">
    <text evidence="3 4">Belongs to the RlpA family.</text>
</comment>
<sequence>MVWALFRSCGPQSQAGVKLVPQHEFIFFTVKSISPIKTAISPKEVSLGENLSFLWRHFDRIQLRFIGYLFNIGSVCSELGYFCSTNLKSVSAEHVVSNNGMTSLLNWGYSVKAPAPETIKRIATSISVVALCAGIAACGGGTDKVKFSEKKYGVAASPRVVKGSKPVPKGGGRAVVGKPYKVAGKWYYPKRDDNYKKTGKASWYGPTFHGRKTANGEIFDRNALTAAHPTMPLPSYAKVTNLQNGKSMVVRVNDRGPFHDNRIIDLSERVAGMLGTKSSGVAKVRVEYVGRAPLHGRDEKKLLASYSGNGGNWNGGSSAPRTMFAFANPVNRISGPAPMPKSRPYDTPILAAQNVLAFNANQLDPAVVYERNLSTTQVASISSFKNRINSALSSSANPNAPKPAIAAQPVSTSFGTSLLPPPSSGVYKTPTSSAPTFQTGNAISSYASEHRLNSAHDAFKSVSGGSGLKELLLSRTGQNH</sequence>
<feature type="domain" description="RlpA-like protein double-psi beta-barrel" evidence="5">
    <location>
        <begin position="197"/>
        <end position="286"/>
    </location>
</feature>
<keyword evidence="6" id="KW-0449">Lipoprotein</keyword>
<evidence type="ECO:0000259" key="5">
    <source>
        <dbReference type="Pfam" id="PF03330"/>
    </source>
</evidence>
<dbReference type="AlphaFoldDB" id="A0A1I6XFT9"/>
<keyword evidence="2 3" id="KW-0961">Cell wall biogenesis/degradation</keyword>
<dbReference type="Pfam" id="PF03330">
    <property type="entry name" value="DPBB_1"/>
    <property type="match status" value="1"/>
</dbReference>
<dbReference type="NCBIfam" id="TIGR00413">
    <property type="entry name" value="rlpA"/>
    <property type="match status" value="1"/>
</dbReference>
<dbReference type="InterPro" id="IPR012997">
    <property type="entry name" value="RplA"/>
</dbReference>
<keyword evidence="1 3" id="KW-0456">Lyase</keyword>
<evidence type="ECO:0000256" key="1">
    <source>
        <dbReference type="ARBA" id="ARBA00023239"/>
    </source>
</evidence>